<dbReference type="Proteomes" id="UP001310594">
    <property type="component" value="Unassembled WGS sequence"/>
</dbReference>
<dbReference type="EMBL" id="JAVRQU010000028">
    <property type="protein sequence ID" value="KAK5689911.1"/>
    <property type="molecule type" value="Genomic_DNA"/>
</dbReference>
<accession>A0AAN7W1P2</accession>
<dbReference type="AlphaFoldDB" id="A0AAN7W1P2"/>
<comment type="caution">
    <text evidence="1">The sequence shown here is derived from an EMBL/GenBank/DDBJ whole genome shotgun (WGS) entry which is preliminary data.</text>
</comment>
<evidence type="ECO:0000313" key="2">
    <source>
        <dbReference type="Proteomes" id="UP001310594"/>
    </source>
</evidence>
<dbReference type="Gene3D" id="1.10.510.10">
    <property type="entry name" value="Transferase(Phosphotransferase) domain 1"/>
    <property type="match status" value="1"/>
</dbReference>
<name>A0AAN7W1P2_9PEZI</name>
<sequence>MDSTGLANPEAFLERVIAINGKSYERLEPMTDYRRDPGEARILYLCRPNSEDGTKSDGLCVMKVKVQVPPRSASDDPTEPLPGPSATTAAEWSALQRFRDELVEGVPHIIATQYSPQGPHGPFPGGYISYTIMTRMPGEDLMACKFWSMEDAVKEEIRQAFVALLKSIWRLGIAPYDCALRNIIWDAQTRQCSIVDFEHYFPAKDPINMTEREEMERWGIMQRKPPSHWAVEWGLYKDPNVVE</sequence>
<gene>
    <name evidence="1" type="ORF">LTR97_012671</name>
</gene>
<proteinExistence type="predicted"/>
<organism evidence="1 2">
    <name type="scientific">Elasticomyces elasticus</name>
    <dbReference type="NCBI Taxonomy" id="574655"/>
    <lineage>
        <taxon>Eukaryota</taxon>
        <taxon>Fungi</taxon>
        <taxon>Dikarya</taxon>
        <taxon>Ascomycota</taxon>
        <taxon>Pezizomycotina</taxon>
        <taxon>Dothideomycetes</taxon>
        <taxon>Dothideomycetidae</taxon>
        <taxon>Mycosphaerellales</taxon>
        <taxon>Teratosphaeriaceae</taxon>
        <taxon>Elasticomyces</taxon>
    </lineage>
</organism>
<evidence type="ECO:0000313" key="1">
    <source>
        <dbReference type="EMBL" id="KAK5689911.1"/>
    </source>
</evidence>
<protein>
    <submittedName>
        <fullName evidence="1">Uncharacterized protein</fullName>
    </submittedName>
</protein>
<reference evidence="1" key="1">
    <citation type="submission" date="2023-08" db="EMBL/GenBank/DDBJ databases">
        <title>Black Yeasts Isolated from many extreme environments.</title>
        <authorList>
            <person name="Coleine C."/>
            <person name="Stajich J.E."/>
            <person name="Selbmann L."/>
        </authorList>
    </citation>
    <scope>NUCLEOTIDE SEQUENCE</scope>
    <source>
        <strain evidence="1">CCFEE 5810</strain>
    </source>
</reference>